<keyword evidence="9" id="KW-1185">Reference proteome</keyword>
<dbReference type="FunFam" id="3.80.10.10:FF:000874">
    <property type="entry name" value="Probable LRR receptor-like serine/threonine-protein kinase RFK1"/>
    <property type="match status" value="1"/>
</dbReference>
<evidence type="ECO:0000256" key="3">
    <source>
        <dbReference type="ARBA" id="ARBA00022729"/>
    </source>
</evidence>
<evidence type="ECO:0000256" key="6">
    <source>
        <dbReference type="ARBA" id="ARBA00023180"/>
    </source>
</evidence>
<protein>
    <submittedName>
        <fullName evidence="8">LRR RECEPTOR-LIKE SERINE/THREONINE-PROTEIN KINASE RFK1-RELATED</fullName>
    </submittedName>
</protein>
<keyword evidence="7" id="KW-1133">Transmembrane helix</keyword>
<dbReference type="FunFam" id="3.80.10.10:FF:000041">
    <property type="entry name" value="LRR receptor-like serine/threonine-protein kinase ERECTA"/>
    <property type="match status" value="1"/>
</dbReference>
<evidence type="ECO:0000256" key="2">
    <source>
        <dbReference type="ARBA" id="ARBA00022614"/>
    </source>
</evidence>
<keyword evidence="7" id="KW-0812">Transmembrane</keyword>
<dbReference type="Pfam" id="PF00560">
    <property type="entry name" value="LRR_1"/>
    <property type="match status" value="2"/>
</dbReference>
<reference evidence="8" key="1">
    <citation type="submission" date="2022-11" db="EMBL/GenBank/DDBJ databases">
        <authorList>
            <person name="Hyden B.L."/>
            <person name="Feng K."/>
            <person name="Yates T."/>
            <person name="Jawdy S."/>
            <person name="Smart L.B."/>
            <person name="Muchero W."/>
        </authorList>
    </citation>
    <scope>NUCLEOTIDE SEQUENCE</scope>
    <source>
        <tissue evidence="8">Shoot tip</tissue>
    </source>
</reference>
<gene>
    <name evidence="8" type="ORF">OIU85_027563</name>
</gene>
<name>A0A9Q0TAQ1_SALVM</name>
<keyword evidence="2" id="KW-0433">Leucine-rich repeat</keyword>
<dbReference type="AlphaFoldDB" id="A0A9Q0TAQ1"/>
<keyword evidence="4" id="KW-0677">Repeat</keyword>
<comment type="caution">
    <text evidence="8">The sequence shown here is derived from an EMBL/GenBank/DDBJ whole genome shotgun (WGS) entry which is preliminary data.</text>
</comment>
<dbReference type="SUPFAM" id="SSF52058">
    <property type="entry name" value="L domain-like"/>
    <property type="match status" value="1"/>
</dbReference>
<accession>A0A9Q0TAQ1</accession>
<evidence type="ECO:0000256" key="7">
    <source>
        <dbReference type="SAM" id="Phobius"/>
    </source>
</evidence>
<dbReference type="EMBL" id="JAPFFL010000008">
    <property type="protein sequence ID" value="KAJ6707222.1"/>
    <property type="molecule type" value="Genomic_DNA"/>
</dbReference>
<dbReference type="Gene3D" id="3.80.10.10">
    <property type="entry name" value="Ribonuclease Inhibitor"/>
    <property type="match status" value="2"/>
</dbReference>
<dbReference type="GO" id="GO:0004674">
    <property type="term" value="F:protein serine/threonine kinase activity"/>
    <property type="evidence" value="ECO:0007669"/>
    <property type="project" value="TreeGrafter"/>
</dbReference>
<keyword evidence="8" id="KW-0418">Kinase</keyword>
<keyword evidence="3" id="KW-0732">Signal</keyword>
<dbReference type="OrthoDB" id="1867350at2759"/>
<feature type="transmembrane region" description="Helical" evidence="7">
    <location>
        <begin position="500"/>
        <end position="522"/>
    </location>
</feature>
<proteinExistence type="predicted"/>
<evidence type="ECO:0000313" key="9">
    <source>
        <dbReference type="Proteomes" id="UP001151529"/>
    </source>
</evidence>
<sequence length="542" mass="60772">MKFSPPAEKNPDKNRLRNLLSIFRYAFLVSVLSLGCLETPRLAAARLPQDEVDALNLITKKMGANGWNFNADSCGEYLPRVQRTDPDRNITCDCRFENNTCHITSLKFKRFNLAGELPPELNQLRYLKNIDLSYNYLSGSIPSQWASLQLEMIALLANRLSGNIPSYLGNFTSLAYLILSSNKLDGNLPKELAELKNLIDFRINDNNFNGSIPDFVQNWKQIKRLEMVASGLEGPIPPSISVLETLTDLRISDLNGPTHGFPMLITMTGMIRLILRNCNISGELPAYLWTMKSLEVLDVSFNKLVGKIPDTISADRLRFVFLTGNLLSGDVPDSILRNGINVDLSYNNFAFQGPEQPVCQENLNLNLNLFRSSSMGNSSRRILPCKRTFSCPKYSNCLHVNAGGKDVIIKENKTTLSYEGDGQEEGGAAKYFLNEQSFWGFSSTGDFMDDYDYQNIRYTETRWISWRFDRWLRIPAYLTPVGGSDSDLKLCSSGKKKGTAYVVAGAVAAACLIATILGILWWRGNLPGKWCRKKGNAYSDLC</sequence>
<keyword evidence="5 7" id="KW-0472">Membrane</keyword>
<keyword evidence="8" id="KW-0675">Receptor</keyword>
<evidence type="ECO:0000256" key="1">
    <source>
        <dbReference type="ARBA" id="ARBA00004479"/>
    </source>
</evidence>
<dbReference type="PANTHER" id="PTHR48006:SF56">
    <property type="entry name" value="PROTEIN KINASE DOMAIN-CONTAINING PROTEIN"/>
    <property type="match status" value="1"/>
</dbReference>
<evidence type="ECO:0000256" key="4">
    <source>
        <dbReference type="ARBA" id="ARBA00022737"/>
    </source>
</evidence>
<keyword evidence="6" id="KW-0325">Glycoprotein</keyword>
<dbReference type="GO" id="GO:0016020">
    <property type="term" value="C:membrane"/>
    <property type="evidence" value="ECO:0007669"/>
    <property type="project" value="UniProtKB-SubCell"/>
</dbReference>
<evidence type="ECO:0000256" key="5">
    <source>
        <dbReference type="ARBA" id="ARBA00023136"/>
    </source>
</evidence>
<dbReference type="FunFam" id="3.80.10.10:FF:000433">
    <property type="entry name" value="Putative LRR receptor-like serine/threonine-protein kinase isoform A"/>
    <property type="match status" value="1"/>
</dbReference>
<keyword evidence="8" id="KW-0808">Transferase</keyword>
<reference evidence="8" key="2">
    <citation type="journal article" date="2023" name="Int. J. Mol. Sci.">
        <title>De Novo Assembly and Annotation of 11 Diverse Shrub Willow (Salix) Genomes Reveals Novel Gene Organization in Sex-Linked Regions.</title>
        <authorList>
            <person name="Hyden B."/>
            <person name="Feng K."/>
            <person name="Yates T.B."/>
            <person name="Jawdy S."/>
            <person name="Cereghino C."/>
            <person name="Smart L.B."/>
            <person name="Muchero W."/>
        </authorList>
    </citation>
    <scope>NUCLEOTIDE SEQUENCE [LARGE SCALE GENOMIC DNA]</scope>
    <source>
        <tissue evidence="8">Shoot tip</tissue>
    </source>
</reference>
<organism evidence="8 9">
    <name type="scientific">Salix viminalis</name>
    <name type="common">Common osier</name>
    <name type="synonym">Basket willow</name>
    <dbReference type="NCBI Taxonomy" id="40686"/>
    <lineage>
        <taxon>Eukaryota</taxon>
        <taxon>Viridiplantae</taxon>
        <taxon>Streptophyta</taxon>
        <taxon>Embryophyta</taxon>
        <taxon>Tracheophyta</taxon>
        <taxon>Spermatophyta</taxon>
        <taxon>Magnoliopsida</taxon>
        <taxon>eudicotyledons</taxon>
        <taxon>Gunneridae</taxon>
        <taxon>Pentapetalae</taxon>
        <taxon>rosids</taxon>
        <taxon>fabids</taxon>
        <taxon>Malpighiales</taxon>
        <taxon>Salicaceae</taxon>
        <taxon>Saliceae</taxon>
        <taxon>Salix</taxon>
    </lineage>
</organism>
<evidence type="ECO:0000313" key="8">
    <source>
        <dbReference type="EMBL" id="KAJ6707222.1"/>
    </source>
</evidence>
<dbReference type="InterPro" id="IPR001611">
    <property type="entry name" value="Leu-rich_rpt"/>
</dbReference>
<dbReference type="Proteomes" id="UP001151529">
    <property type="component" value="Chromosome 4"/>
</dbReference>
<dbReference type="InterPro" id="IPR032675">
    <property type="entry name" value="LRR_dom_sf"/>
</dbReference>
<comment type="subcellular location">
    <subcellularLocation>
        <location evidence="1">Membrane</location>
        <topology evidence="1">Single-pass type I membrane protein</topology>
    </subcellularLocation>
</comment>
<dbReference type="PANTHER" id="PTHR48006">
    <property type="entry name" value="LEUCINE-RICH REPEAT-CONTAINING PROTEIN DDB_G0281931-RELATED"/>
    <property type="match status" value="1"/>
</dbReference>
<dbReference type="InterPro" id="IPR051824">
    <property type="entry name" value="LRR_Rcpt-Like_S/T_Kinase"/>
</dbReference>